<evidence type="ECO:0000313" key="1">
    <source>
        <dbReference type="EMBL" id="KYF61254.1"/>
    </source>
</evidence>
<proteinExistence type="predicted"/>
<comment type="caution">
    <text evidence="1">The sequence shown here is derived from an EMBL/GenBank/DDBJ whole genome shotgun (WGS) entry which is preliminary data.</text>
</comment>
<protein>
    <submittedName>
        <fullName evidence="1">Uncharacterized protein</fullName>
    </submittedName>
</protein>
<dbReference type="EMBL" id="JEMA01001206">
    <property type="protein sequence ID" value="KYF61254.1"/>
    <property type="molecule type" value="Genomic_DNA"/>
</dbReference>
<dbReference type="Pfam" id="PF19458">
    <property type="entry name" value="DUF5995"/>
    <property type="match status" value="1"/>
</dbReference>
<reference evidence="1 2" key="1">
    <citation type="submission" date="2014-02" db="EMBL/GenBank/DDBJ databases">
        <title>The small core and large imbalanced accessory genome model reveals a collaborative survival strategy of Sorangium cellulosum strains in nature.</title>
        <authorList>
            <person name="Han K."/>
            <person name="Peng R."/>
            <person name="Blom J."/>
            <person name="Li Y.-Z."/>
        </authorList>
    </citation>
    <scope>NUCLEOTIDE SEQUENCE [LARGE SCALE GENOMIC DNA]</scope>
    <source>
        <strain evidence="1 2">So0008-312</strain>
    </source>
</reference>
<dbReference type="Proteomes" id="UP000075260">
    <property type="component" value="Unassembled WGS sequence"/>
</dbReference>
<gene>
    <name evidence="1" type="ORF">BE15_38270</name>
</gene>
<evidence type="ECO:0000313" key="2">
    <source>
        <dbReference type="Proteomes" id="UP000075260"/>
    </source>
</evidence>
<sequence length="260" mass="28612">MSSSIDGLNLSPKSVHDAAFVLDTVTERLIAAGDRRAAFTDVYGIVTRAVAAQVERRDGVFLEPAWISRLAGRFCERYLETFRWCERGAAQDCGAWHIAYASTSSRFTPPVQNALLGFSAHINYDLVFGIHATIVEFGHTHDPRMLARLKHDHDEVNTILRRSVAEALARLAARHGCPLSAFFRDNAPDLATWVAMEMLSRWRERVWADVLALLAARGAGERAALARGVEQRSSRIAQMLALPAIHQAPGGALRLLSTAA</sequence>
<name>A0A150PZW9_SORCE</name>
<dbReference type="InterPro" id="IPR046037">
    <property type="entry name" value="DUF5995"/>
</dbReference>
<accession>A0A150PZW9</accession>
<dbReference type="OrthoDB" id="583431at2"/>
<dbReference type="AlphaFoldDB" id="A0A150PZW9"/>
<dbReference type="RefSeq" id="WP_061613133.1">
    <property type="nucleotide sequence ID" value="NZ_JEMA01001206.1"/>
</dbReference>
<organism evidence="1 2">
    <name type="scientific">Sorangium cellulosum</name>
    <name type="common">Polyangium cellulosum</name>
    <dbReference type="NCBI Taxonomy" id="56"/>
    <lineage>
        <taxon>Bacteria</taxon>
        <taxon>Pseudomonadati</taxon>
        <taxon>Myxococcota</taxon>
        <taxon>Polyangia</taxon>
        <taxon>Polyangiales</taxon>
        <taxon>Polyangiaceae</taxon>
        <taxon>Sorangium</taxon>
    </lineage>
</organism>